<evidence type="ECO:0000256" key="1">
    <source>
        <dbReference type="SAM" id="Phobius"/>
    </source>
</evidence>
<feature type="transmembrane region" description="Helical" evidence="1">
    <location>
        <begin position="6"/>
        <end position="24"/>
    </location>
</feature>
<evidence type="ECO:0000313" key="3">
    <source>
        <dbReference type="Proteomes" id="UP000001338"/>
    </source>
</evidence>
<gene>
    <name evidence="2" type="ORF">LEP1GSC036_3105</name>
</gene>
<sequence>MITLTNAAIFQLIYTTYFFVTHFIPMKPFNDLSKEAFSNEKKVNLSIIAVQLAIVPFFLYDIFWGICFGAFYYLVNVFGNAMSWWFPYFFGWPKSFAENAEEENKKTFRILPPIKNHLIPDVVHIGITILIWANWILSLQEVLQRI</sequence>
<dbReference type="AlphaFoldDB" id="A0A828Z0P3"/>
<feature type="transmembrane region" description="Helical" evidence="1">
    <location>
        <begin position="45"/>
        <end position="75"/>
    </location>
</feature>
<keyword evidence="1" id="KW-1133">Transmembrane helix</keyword>
<organism evidence="2 3">
    <name type="scientific">Leptospira weilii str. 2006001853</name>
    <dbReference type="NCBI Taxonomy" id="1001589"/>
    <lineage>
        <taxon>Bacteria</taxon>
        <taxon>Pseudomonadati</taxon>
        <taxon>Spirochaetota</taxon>
        <taxon>Spirochaetia</taxon>
        <taxon>Leptospirales</taxon>
        <taxon>Leptospiraceae</taxon>
        <taxon>Leptospira</taxon>
    </lineage>
</organism>
<proteinExistence type="predicted"/>
<feature type="transmembrane region" description="Helical" evidence="1">
    <location>
        <begin position="118"/>
        <end position="137"/>
    </location>
</feature>
<evidence type="ECO:0000313" key="2">
    <source>
        <dbReference type="EMBL" id="EKR63219.1"/>
    </source>
</evidence>
<reference evidence="2 3" key="1">
    <citation type="submission" date="2012-10" db="EMBL/GenBank/DDBJ databases">
        <authorList>
            <person name="Harkins D.M."/>
            <person name="Durkin A.S."/>
            <person name="Brinkac L.M."/>
            <person name="Haft D.H."/>
            <person name="Selengut J.D."/>
            <person name="Sanka R."/>
            <person name="DePew J."/>
            <person name="Purushe J."/>
            <person name="Whelen A.C."/>
            <person name="Vinetz J.M."/>
            <person name="Sutton G.G."/>
            <person name="Nierman W.C."/>
            <person name="Fouts D.E."/>
        </authorList>
    </citation>
    <scope>NUCLEOTIDE SEQUENCE [LARGE SCALE GENOMIC DNA]</scope>
    <source>
        <strain evidence="2 3">2006001853</strain>
    </source>
</reference>
<keyword evidence="1" id="KW-0472">Membrane</keyword>
<protein>
    <submittedName>
        <fullName evidence="2">Uncharacterized protein</fullName>
    </submittedName>
</protein>
<keyword evidence="1" id="KW-0812">Transmembrane</keyword>
<dbReference type="EMBL" id="AFLV02000062">
    <property type="protein sequence ID" value="EKR63219.1"/>
    <property type="molecule type" value="Genomic_DNA"/>
</dbReference>
<name>A0A828Z0P3_9LEPT</name>
<accession>A0A828Z0P3</accession>
<comment type="caution">
    <text evidence="2">The sequence shown here is derived from an EMBL/GenBank/DDBJ whole genome shotgun (WGS) entry which is preliminary data.</text>
</comment>
<dbReference type="Proteomes" id="UP000001338">
    <property type="component" value="Unassembled WGS sequence"/>
</dbReference>